<protein>
    <submittedName>
        <fullName evidence="2">Uncharacterized protein</fullName>
    </submittedName>
</protein>
<evidence type="ECO:0000256" key="1">
    <source>
        <dbReference type="SAM" id="Coils"/>
    </source>
</evidence>
<keyword evidence="3" id="KW-1185">Reference proteome</keyword>
<feature type="coiled-coil region" evidence="1">
    <location>
        <begin position="47"/>
        <end position="153"/>
    </location>
</feature>
<feature type="non-terminal residue" evidence="2">
    <location>
        <position position="1"/>
    </location>
</feature>
<evidence type="ECO:0000313" key="2">
    <source>
        <dbReference type="EMBL" id="MBA0641763.1"/>
    </source>
</evidence>
<organism evidence="2 3">
    <name type="scientific">Gossypium klotzschianum</name>
    <dbReference type="NCBI Taxonomy" id="34286"/>
    <lineage>
        <taxon>Eukaryota</taxon>
        <taxon>Viridiplantae</taxon>
        <taxon>Streptophyta</taxon>
        <taxon>Embryophyta</taxon>
        <taxon>Tracheophyta</taxon>
        <taxon>Spermatophyta</taxon>
        <taxon>Magnoliopsida</taxon>
        <taxon>eudicotyledons</taxon>
        <taxon>Gunneridae</taxon>
        <taxon>Pentapetalae</taxon>
        <taxon>rosids</taxon>
        <taxon>malvids</taxon>
        <taxon>Malvales</taxon>
        <taxon>Malvaceae</taxon>
        <taxon>Malvoideae</taxon>
        <taxon>Gossypium</taxon>
    </lineage>
</organism>
<proteinExistence type="predicted"/>
<accession>A0A7J8TUE8</accession>
<evidence type="ECO:0000313" key="3">
    <source>
        <dbReference type="Proteomes" id="UP000593573"/>
    </source>
</evidence>
<dbReference type="EMBL" id="JABFAB010000002">
    <property type="protein sequence ID" value="MBA0641763.1"/>
    <property type="molecule type" value="Genomic_DNA"/>
</dbReference>
<name>A0A7J8TUE8_9ROSI</name>
<sequence>MKRFFANPMTTLKYDWWWGKRVNDNVPMSSQENTRSIEEHLQVIPFELEIKLEAQKMRKRKNKAEEDLESLKTNYKKLRLSIRTAELDARVREDALERDLLESQNEKVGLRARVAELERSPCQYRSRNSAIELKASLNKIEEFKRKIEELETT</sequence>
<comment type="caution">
    <text evidence="2">The sequence shown here is derived from an EMBL/GenBank/DDBJ whole genome shotgun (WGS) entry which is preliminary data.</text>
</comment>
<dbReference type="AlphaFoldDB" id="A0A7J8TUE8"/>
<dbReference type="Proteomes" id="UP000593573">
    <property type="component" value="Unassembled WGS sequence"/>
</dbReference>
<gene>
    <name evidence="2" type="ORF">Goklo_026272</name>
</gene>
<reference evidence="2 3" key="1">
    <citation type="journal article" date="2019" name="Genome Biol. Evol.">
        <title>Insights into the evolution of the New World diploid cottons (Gossypium, subgenus Houzingenia) based on genome sequencing.</title>
        <authorList>
            <person name="Grover C.E."/>
            <person name="Arick M.A. 2nd"/>
            <person name="Thrash A."/>
            <person name="Conover J.L."/>
            <person name="Sanders W.S."/>
            <person name="Peterson D.G."/>
            <person name="Frelichowski J.E."/>
            <person name="Scheffler J.A."/>
            <person name="Scheffler B.E."/>
            <person name="Wendel J.F."/>
        </authorList>
    </citation>
    <scope>NUCLEOTIDE SEQUENCE [LARGE SCALE GENOMIC DNA]</scope>
    <source>
        <strain evidence="2">57</strain>
        <tissue evidence="2">Leaf</tissue>
    </source>
</reference>
<keyword evidence="1" id="KW-0175">Coiled coil</keyword>